<dbReference type="OrthoDB" id="3256444at2759"/>
<organism evidence="1 2">
    <name type="scientific">Collybiopsis luxurians FD-317 M1</name>
    <dbReference type="NCBI Taxonomy" id="944289"/>
    <lineage>
        <taxon>Eukaryota</taxon>
        <taxon>Fungi</taxon>
        <taxon>Dikarya</taxon>
        <taxon>Basidiomycota</taxon>
        <taxon>Agaricomycotina</taxon>
        <taxon>Agaricomycetes</taxon>
        <taxon>Agaricomycetidae</taxon>
        <taxon>Agaricales</taxon>
        <taxon>Marasmiineae</taxon>
        <taxon>Omphalotaceae</taxon>
        <taxon>Collybiopsis</taxon>
        <taxon>Collybiopsis luxurians</taxon>
    </lineage>
</organism>
<gene>
    <name evidence="1" type="ORF">GYMLUDRAFT_171993</name>
</gene>
<dbReference type="EMBL" id="KN834788">
    <property type="protein sequence ID" value="KIK57888.1"/>
    <property type="molecule type" value="Genomic_DNA"/>
</dbReference>
<evidence type="ECO:0000313" key="1">
    <source>
        <dbReference type="EMBL" id="KIK57888.1"/>
    </source>
</evidence>
<evidence type="ECO:0000313" key="2">
    <source>
        <dbReference type="Proteomes" id="UP000053593"/>
    </source>
</evidence>
<protein>
    <submittedName>
        <fullName evidence="1">Uncharacterized protein</fullName>
    </submittedName>
</protein>
<name>A0A0D0CQV9_9AGAR</name>
<dbReference type="HOGENOM" id="CLU_161754_0_0_1"/>
<feature type="non-terminal residue" evidence="1">
    <location>
        <position position="1"/>
    </location>
</feature>
<dbReference type="Proteomes" id="UP000053593">
    <property type="component" value="Unassembled WGS sequence"/>
</dbReference>
<dbReference type="AlphaFoldDB" id="A0A0D0CQV9"/>
<sequence length="116" mass="12938">YRQWAKDNNFKSMIPADVRAHKDAQEAAAANQTTIDDHAVPLPPKECIVPYSDELFEKAVIEWLVATDQPLAAFEHPKFHEMIAVAAQATNGVKIPHRKAACSAIISMFKKNLLEL</sequence>
<proteinExistence type="predicted"/>
<reference evidence="1 2" key="1">
    <citation type="submission" date="2014-04" db="EMBL/GenBank/DDBJ databases">
        <title>Evolutionary Origins and Diversification of the Mycorrhizal Mutualists.</title>
        <authorList>
            <consortium name="DOE Joint Genome Institute"/>
            <consortium name="Mycorrhizal Genomics Consortium"/>
            <person name="Kohler A."/>
            <person name="Kuo A."/>
            <person name="Nagy L.G."/>
            <person name="Floudas D."/>
            <person name="Copeland A."/>
            <person name="Barry K.W."/>
            <person name="Cichocki N."/>
            <person name="Veneault-Fourrey C."/>
            <person name="LaButti K."/>
            <person name="Lindquist E.A."/>
            <person name="Lipzen A."/>
            <person name="Lundell T."/>
            <person name="Morin E."/>
            <person name="Murat C."/>
            <person name="Riley R."/>
            <person name="Ohm R."/>
            <person name="Sun H."/>
            <person name="Tunlid A."/>
            <person name="Henrissat B."/>
            <person name="Grigoriev I.V."/>
            <person name="Hibbett D.S."/>
            <person name="Martin F."/>
        </authorList>
    </citation>
    <scope>NUCLEOTIDE SEQUENCE [LARGE SCALE GENOMIC DNA]</scope>
    <source>
        <strain evidence="1 2">FD-317 M1</strain>
    </source>
</reference>
<keyword evidence="2" id="KW-1185">Reference proteome</keyword>
<accession>A0A0D0CQV9</accession>